<evidence type="ECO:0000256" key="6">
    <source>
        <dbReference type="ARBA" id="ARBA00023136"/>
    </source>
</evidence>
<dbReference type="EMBL" id="CP003261">
    <property type="protein sequence ID" value="AGK98905.1"/>
    <property type="molecule type" value="Genomic_DNA"/>
</dbReference>
<dbReference type="Proteomes" id="UP000013523">
    <property type="component" value="Chromosome"/>
</dbReference>
<feature type="transmembrane region" description="Helical" evidence="7">
    <location>
        <begin position="7"/>
        <end position="26"/>
    </location>
</feature>
<dbReference type="eggNOG" id="COG0601">
    <property type="taxonomic scope" value="Bacteria"/>
</dbReference>
<dbReference type="PANTHER" id="PTHR43163:SF6">
    <property type="entry name" value="DIPEPTIDE TRANSPORT SYSTEM PERMEASE PROTEIN DPPB-RELATED"/>
    <property type="match status" value="1"/>
</dbReference>
<feature type="transmembrane region" description="Helical" evidence="7">
    <location>
        <begin position="234"/>
        <end position="260"/>
    </location>
</feature>
<dbReference type="InterPro" id="IPR045621">
    <property type="entry name" value="BPD_transp_1_N"/>
</dbReference>
<dbReference type="OrthoDB" id="9773221at2"/>
<comment type="subcellular location">
    <subcellularLocation>
        <location evidence="1 7">Cell membrane</location>
        <topology evidence="1 7">Multi-pass membrane protein</topology>
    </subcellularLocation>
</comment>
<evidence type="ECO:0000313" key="10">
    <source>
        <dbReference type="Proteomes" id="UP000013523"/>
    </source>
</evidence>
<dbReference type="RefSeq" id="WP_015617179.1">
    <property type="nucleotide sequence ID" value="NC_021182.1"/>
</dbReference>
<evidence type="ECO:0000256" key="3">
    <source>
        <dbReference type="ARBA" id="ARBA00022475"/>
    </source>
</evidence>
<dbReference type="AlphaFoldDB" id="R4KH15"/>
<feature type="domain" description="ABC transmembrane type-1" evidence="8">
    <location>
        <begin position="94"/>
        <end position="299"/>
    </location>
</feature>
<keyword evidence="6 7" id="KW-0472">Membrane</keyword>
<evidence type="ECO:0000256" key="1">
    <source>
        <dbReference type="ARBA" id="ARBA00004651"/>
    </source>
</evidence>
<dbReference type="Pfam" id="PF19300">
    <property type="entry name" value="BPD_transp_1_N"/>
    <property type="match status" value="1"/>
</dbReference>
<keyword evidence="5 7" id="KW-1133">Transmembrane helix</keyword>
<dbReference type="PANTHER" id="PTHR43163">
    <property type="entry name" value="DIPEPTIDE TRANSPORT SYSTEM PERMEASE PROTEIN DPPB-RELATED"/>
    <property type="match status" value="1"/>
</dbReference>
<organism evidence="9 10">
    <name type="scientific">Clostridium pasteurianum BC1</name>
    <dbReference type="NCBI Taxonomy" id="86416"/>
    <lineage>
        <taxon>Bacteria</taxon>
        <taxon>Bacillati</taxon>
        <taxon>Bacillota</taxon>
        <taxon>Clostridia</taxon>
        <taxon>Eubacteriales</taxon>
        <taxon>Clostridiaceae</taxon>
        <taxon>Clostridium</taxon>
    </lineage>
</organism>
<reference evidence="9 10" key="1">
    <citation type="submission" date="2012-01" db="EMBL/GenBank/DDBJ databases">
        <title>Complete sequence of chromosome of Clostridium pasteurianum BC1.</title>
        <authorList>
            <consortium name="US DOE Joint Genome Institute"/>
            <person name="Lucas S."/>
            <person name="Han J."/>
            <person name="Lapidus A."/>
            <person name="Cheng J.-F."/>
            <person name="Goodwin L."/>
            <person name="Pitluck S."/>
            <person name="Peters L."/>
            <person name="Mikhailova N."/>
            <person name="Teshima H."/>
            <person name="Detter J.C."/>
            <person name="Han C."/>
            <person name="Tapia R."/>
            <person name="Land M."/>
            <person name="Hauser L."/>
            <person name="Kyrpides N."/>
            <person name="Ivanova N."/>
            <person name="Pagani I."/>
            <person name="Dunn J."/>
            <person name="Taghavi S."/>
            <person name="Francis A."/>
            <person name="van der Lelie D."/>
            <person name="Woyke T."/>
        </authorList>
    </citation>
    <scope>NUCLEOTIDE SEQUENCE [LARGE SCALE GENOMIC DNA]</scope>
    <source>
        <strain evidence="9 10">BC1</strain>
    </source>
</reference>
<dbReference type="KEGG" id="cpas:Clopa_4175"/>
<dbReference type="GO" id="GO:0005886">
    <property type="term" value="C:plasma membrane"/>
    <property type="evidence" value="ECO:0007669"/>
    <property type="project" value="UniProtKB-SubCell"/>
</dbReference>
<evidence type="ECO:0000256" key="2">
    <source>
        <dbReference type="ARBA" id="ARBA00022448"/>
    </source>
</evidence>
<dbReference type="Pfam" id="PF00528">
    <property type="entry name" value="BPD_transp_1"/>
    <property type="match status" value="1"/>
</dbReference>
<feature type="transmembrane region" description="Helical" evidence="7">
    <location>
        <begin position="280"/>
        <end position="303"/>
    </location>
</feature>
<keyword evidence="4 7" id="KW-0812">Transmembrane</keyword>
<evidence type="ECO:0000313" key="9">
    <source>
        <dbReference type="EMBL" id="AGK98905.1"/>
    </source>
</evidence>
<keyword evidence="3" id="KW-1003">Cell membrane</keyword>
<evidence type="ECO:0000256" key="7">
    <source>
        <dbReference type="RuleBase" id="RU363032"/>
    </source>
</evidence>
<dbReference type="InterPro" id="IPR000515">
    <property type="entry name" value="MetI-like"/>
</dbReference>
<comment type="similarity">
    <text evidence="7">Belongs to the binding-protein-dependent transport system permease family.</text>
</comment>
<keyword evidence="10" id="KW-1185">Reference proteome</keyword>
<gene>
    <name evidence="9" type="ORF">Clopa_4175</name>
</gene>
<dbReference type="PATRIC" id="fig|86416.3.peg.4179"/>
<feature type="transmembrane region" description="Helical" evidence="7">
    <location>
        <begin position="139"/>
        <end position="161"/>
    </location>
</feature>
<feature type="transmembrane region" description="Helical" evidence="7">
    <location>
        <begin position="96"/>
        <end position="118"/>
    </location>
</feature>
<evidence type="ECO:0000256" key="4">
    <source>
        <dbReference type="ARBA" id="ARBA00022692"/>
    </source>
</evidence>
<accession>R4KH15</accession>
<evidence type="ECO:0000259" key="8">
    <source>
        <dbReference type="PROSITE" id="PS50928"/>
    </source>
</evidence>
<dbReference type="HOGENOM" id="CLU_036879_0_1_9"/>
<keyword evidence="2 7" id="KW-0813">Transport</keyword>
<feature type="transmembrane region" description="Helical" evidence="7">
    <location>
        <begin position="173"/>
        <end position="199"/>
    </location>
</feature>
<evidence type="ECO:0000256" key="5">
    <source>
        <dbReference type="ARBA" id="ARBA00022989"/>
    </source>
</evidence>
<dbReference type="InterPro" id="IPR035906">
    <property type="entry name" value="MetI-like_sf"/>
</dbReference>
<dbReference type="PROSITE" id="PS50928">
    <property type="entry name" value="ABC_TM1"/>
    <property type="match status" value="1"/>
</dbReference>
<dbReference type="CDD" id="cd06261">
    <property type="entry name" value="TM_PBP2"/>
    <property type="match status" value="1"/>
</dbReference>
<sequence>MKYILRKIVTVIVTLIVVSGITFFSFNVVPGDPALLILGTEATTQKIQNLRQELGLNQSLPERYINWIGNFIKGDMGKSIRFSQPVKDLIVTRIPVTFSLAVMSLILIIVISIPLGIYSAKKEGTVIDAVINIISQINMAIPSFFMGVILILVFGIILKLFTPGKYVDYNKNFIGFLLYLIPAAFSIALPKIATVIKFLRAAILQEMSKDYVRTAYSKGNKENMVLYRHILKNATITIITLMGMIIAEVLAGSIIVEQLFAIPGIGRLMIMSISTRDFPLTQALAICIAFFVVFINLLVDIFYQIVDPRIRVR</sequence>
<dbReference type="Gene3D" id="1.10.3720.10">
    <property type="entry name" value="MetI-like"/>
    <property type="match status" value="1"/>
</dbReference>
<proteinExistence type="inferred from homology"/>
<dbReference type="SUPFAM" id="SSF161098">
    <property type="entry name" value="MetI-like"/>
    <property type="match status" value="1"/>
</dbReference>
<dbReference type="GO" id="GO:0071916">
    <property type="term" value="F:dipeptide transmembrane transporter activity"/>
    <property type="evidence" value="ECO:0007669"/>
    <property type="project" value="TreeGrafter"/>
</dbReference>
<dbReference type="STRING" id="86416.Clopa_4175"/>
<name>R4KH15_CLOPA</name>
<protein>
    <submittedName>
        <fullName evidence="9">ABC-type dipeptide/oligopeptide/nickel transport system, permease component</fullName>
    </submittedName>
</protein>